<dbReference type="InterPro" id="IPR036942">
    <property type="entry name" value="Beta-barrel_TonB_sf"/>
</dbReference>
<evidence type="ECO:0000259" key="10">
    <source>
        <dbReference type="Pfam" id="PF07715"/>
    </source>
</evidence>
<accession>A0ABP9A2V5</accession>
<feature type="chain" id="PRO_5047319851" evidence="9">
    <location>
        <begin position="23"/>
        <end position="849"/>
    </location>
</feature>
<dbReference type="Gene3D" id="2.40.170.20">
    <property type="entry name" value="TonB-dependent receptor, beta-barrel domain"/>
    <property type="match status" value="1"/>
</dbReference>
<dbReference type="InterPro" id="IPR039426">
    <property type="entry name" value="TonB-dep_rcpt-like"/>
</dbReference>
<dbReference type="PANTHER" id="PTHR40980">
    <property type="entry name" value="PLUG DOMAIN-CONTAINING PROTEIN"/>
    <property type="match status" value="1"/>
</dbReference>
<dbReference type="EMBL" id="BAABIP010000020">
    <property type="protein sequence ID" value="GAA4772944.1"/>
    <property type="molecule type" value="Genomic_DNA"/>
</dbReference>
<keyword evidence="9" id="KW-0732">Signal</keyword>
<evidence type="ECO:0000256" key="8">
    <source>
        <dbReference type="SAM" id="MobiDB-lite"/>
    </source>
</evidence>
<dbReference type="InterPro" id="IPR037066">
    <property type="entry name" value="Plug_dom_sf"/>
</dbReference>
<evidence type="ECO:0000313" key="12">
    <source>
        <dbReference type="EMBL" id="GAA4772944.1"/>
    </source>
</evidence>
<evidence type="ECO:0000259" key="11">
    <source>
        <dbReference type="Pfam" id="PF14905"/>
    </source>
</evidence>
<feature type="signal peptide" evidence="9">
    <location>
        <begin position="1"/>
        <end position="22"/>
    </location>
</feature>
<dbReference type="Pfam" id="PF14905">
    <property type="entry name" value="OMP_b-brl_3"/>
    <property type="match status" value="1"/>
</dbReference>
<dbReference type="Proteomes" id="UP001500141">
    <property type="component" value="Unassembled WGS sequence"/>
</dbReference>
<dbReference type="PANTHER" id="PTHR40980:SF4">
    <property type="entry name" value="TONB-DEPENDENT RECEPTOR-LIKE BETA-BARREL DOMAIN-CONTAINING PROTEIN"/>
    <property type="match status" value="1"/>
</dbReference>
<dbReference type="SUPFAM" id="SSF56935">
    <property type="entry name" value="Porins"/>
    <property type="match status" value="1"/>
</dbReference>
<evidence type="ECO:0000256" key="7">
    <source>
        <dbReference type="PROSITE-ProRule" id="PRU01360"/>
    </source>
</evidence>
<dbReference type="InterPro" id="IPR012910">
    <property type="entry name" value="Plug_dom"/>
</dbReference>
<evidence type="ECO:0000256" key="6">
    <source>
        <dbReference type="ARBA" id="ARBA00023237"/>
    </source>
</evidence>
<evidence type="ECO:0000256" key="9">
    <source>
        <dbReference type="SAM" id="SignalP"/>
    </source>
</evidence>
<dbReference type="InterPro" id="IPR008969">
    <property type="entry name" value="CarboxyPept-like_regulatory"/>
</dbReference>
<evidence type="ECO:0000256" key="5">
    <source>
        <dbReference type="ARBA" id="ARBA00023136"/>
    </source>
</evidence>
<evidence type="ECO:0000256" key="4">
    <source>
        <dbReference type="ARBA" id="ARBA00022692"/>
    </source>
</evidence>
<keyword evidence="2 7" id="KW-0813">Transport</keyword>
<keyword evidence="6 7" id="KW-0998">Cell outer membrane</keyword>
<reference evidence="13" key="1">
    <citation type="journal article" date="2019" name="Int. J. Syst. Evol. Microbiol.">
        <title>The Global Catalogue of Microorganisms (GCM) 10K type strain sequencing project: providing services to taxonomists for standard genome sequencing and annotation.</title>
        <authorList>
            <consortium name="The Broad Institute Genomics Platform"/>
            <consortium name="The Broad Institute Genome Sequencing Center for Infectious Disease"/>
            <person name="Wu L."/>
            <person name="Ma J."/>
        </authorList>
    </citation>
    <scope>NUCLEOTIDE SEQUENCE [LARGE SCALE GENOMIC DNA]</scope>
    <source>
        <strain evidence="13">JCM 18198</strain>
    </source>
</reference>
<keyword evidence="3 7" id="KW-1134">Transmembrane beta strand</keyword>
<keyword evidence="5 7" id="KW-0472">Membrane</keyword>
<dbReference type="Gene3D" id="2.170.130.10">
    <property type="entry name" value="TonB-dependent receptor, plug domain"/>
    <property type="match status" value="1"/>
</dbReference>
<comment type="caution">
    <text evidence="12">The sequence shown here is derived from an EMBL/GenBank/DDBJ whole genome shotgun (WGS) entry which is preliminary data.</text>
</comment>
<feature type="domain" description="Outer membrane protein beta-barrel" evidence="11">
    <location>
        <begin position="382"/>
        <end position="822"/>
    </location>
</feature>
<dbReference type="SUPFAM" id="SSF49464">
    <property type="entry name" value="Carboxypeptidase regulatory domain-like"/>
    <property type="match status" value="1"/>
</dbReference>
<comment type="subcellular location">
    <subcellularLocation>
        <location evidence="1 7">Cell outer membrane</location>
        <topology evidence="1 7">Multi-pass membrane protein</topology>
    </subcellularLocation>
</comment>
<name>A0ABP9A2V5_9FLAO</name>
<dbReference type="InterPro" id="IPR041700">
    <property type="entry name" value="OMP_b-brl_3"/>
</dbReference>
<protein>
    <submittedName>
        <fullName evidence="12">Outer membrane beta-barrel family protein</fullName>
    </submittedName>
</protein>
<dbReference type="Pfam" id="PF13715">
    <property type="entry name" value="CarbopepD_reg_2"/>
    <property type="match status" value="1"/>
</dbReference>
<dbReference type="RefSeq" id="WP_264542397.1">
    <property type="nucleotide sequence ID" value="NZ_BAABIP010000020.1"/>
</dbReference>
<sequence>MKFFKVLFFIPFFLLISTLSLAQQRNEGNKITFSGKIIEKTSSLPLEYATVTIINPTTAKPVSGAVTDNKGEFKIQVNPGTYNIKYEYISFKTLETKGKNLTTNTNVGTIALEDEAKQLDAVEIRVEKTAVDIKLDKKVYTVGKDIIVRGGTVSDVLDNVPSVSVDAEGTVSLRGNESVRILIDGKPSNMGNISDALKLIPAEAIDKVEIVTNPSARYDAEGGGGILNIILKKGKNQGINGTFVASIGDPRNTGLSANLNFKQEHSNFFTTIGYNNRSNPGNIKIDQQNFDENGALKSILNERRKNDRFGEGLNANFGIELFLDKSTSWTNSLNMRTNKGGNIENVLYYNYDALGQYLNTRQRYNDLKSTSENVDYSSNFIKKFKKDGHKLTADISISQNKDNDNSSIEGVILDNNKFVSSERTRKNDKQQRNLFQVDYVLPIGKKSQFEAGFRGNYVKTTTDYQVQERLTENSSFTNIDEFTNILQYNENVTAVYTQFGSKINKFSYLAGLRFEDSKIEINQLTSDIFKTKKYNNLFPSLFLTYEISDNSSISLNYSKRISRPRDRFINPFASYTSNVNLFQGNPDINPAYTDAYDFGYLKKWEKLTLNTSLYYNHTTDSFEQVRKERGDFVFTPVGGADVIVNGEIVTVVDGEDIKTPVIVNTFFNLGKNDRYGFEFTLNYNFKKWWKLNGNFNFFNSQNTGSYTYTNSKNEVITQSFNRNATTWFTRITSKVTLPYKIEWQTNGTYNAAQKTAQGSNKGIAAMNLAFSKDVLKDMGTISFNVNDVFNSRKRIQDMQLPNVNSHSEMQWRRRAFTLSFTYRFNKQKTEREQKPKQNGNGNNDDEFMG</sequence>
<dbReference type="PROSITE" id="PS52016">
    <property type="entry name" value="TONB_DEPENDENT_REC_3"/>
    <property type="match status" value="1"/>
</dbReference>
<evidence type="ECO:0000256" key="2">
    <source>
        <dbReference type="ARBA" id="ARBA00022448"/>
    </source>
</evidence>
<gene>
    <name evidence="12" type="ORF">GCM10023230_24240</name>
</gene>
<keyword evidence="4 7" id="KW-0812">Transmembrane</keyword>
<keyword evidence="13" id="KW-1185">Reference proteome</keyword>
<evidence type="ECO:0000256" key="3">
    <source>
        <dbReference type="ARBA" id="ARBA00022452"/>
    </source>
</evidence>
<proteinExistence type="inferred from homology"/>
<dbReference type="Gene3D" id="2.60.40.1120">
    <property type="entry name" value="Carboxypeptidase-like, regulatory domain"/>
    <property type="match status" value="1"/>
</dbReference>
<evidence type="ECO:0000313" key="13">
    <source>
        <dbReference type="Proteomes" id="UP001500141"/>
    </source>
</evidence>
<feature type="domain" description="TonB-dependent receptor plug" evidence="10">
    <location>
        <begin position="150"/>
        <end position="226"/>
    </location>
</feature>
<organism evidence="12 13">
    <name type="scientific">Flavobacterium hankyongi</name>
    <dbReference type="NCBI Taxonomy" id="1176532"/>
    <lineage>
        <taxon>Bacteria</taxon>
        <taxon>Pseudomonadati</taxon>
        <taxon>Bacteroidota</taxon>
        <taxon>Flavobacteriia</taxon>
        <taxon>Flavobacteriales</taxon>
        <taxon>Flavobacteriaceae</taxon>
        <taxon>Flavobacterium</taxon>
    </lineage>
</organism>
<comment type="similarity">
    <text evidence="7">Belongs to the TonB-dependent receptor family.</text>
</comment>
<dbReference type="Pfam" id="PF07715">
    <property type="entry name" value="Plug"/>
    <property type="match status" value="1"/>
</dbReference>
<evidence type="ECO:0000256" key="1">
    <source>
        <dbReference type="ARBA" id="ARBA00004571"/>
    </source>
</evidence>
<feature type="region of interest" description="Disordered" evidence="8">
    <location>
        <begin position="826"/>
        <end position="849"/>
    </location>
</feature>